<proteinExistence type="predicted"/>
<accession>A0A220XV93</accession>
<sequence length="47" mass="4817">MLSRAAFVDAAIVTVAASAPPPYASRRGGRHATSSGDYVSYPHQGGL</sequence>
<gene>
    <name evidence="1" type="ORF">MYCOZU2_02960</name>
</gene>
<evidence type="ECO:0000313" key="1">
    <source>
        <dbReference type="EMBL" id="ASL15357.1"/>
    </source>
</evidence>
<name>A0A220XV93_MYCIT</name>
<protein>
    <submittedName>
        <fullName evidence="1">Uncharacterized protein</fullName>
    </submittedName>
</protein>
<dbReference type="AlphaFoldDB" id="A0A220XV93"/>
<evidence type="ECO:0000313" key="2">
    <source>
        <dbReference type="Proteomes" id="UP000198286"/>
    </source>
</evidence>
<organism evidence="1 2">
    <name type="scientific">Mycobacterium intracellulare subsp. chimaera</name>
    <dbReference type="NCBI Taxonomy" id="222805"/>
    <lineage>
        <taxon>Bacteria</taxon>
        <taxon>Bacillati</taxon>
        <taxon>Actinomycetota</taxon>
        <taxon>Actinomycetes</taxon>
        <taxon>Mycobacteriales</taxon>
        <taxon>Mycobacteriaceae</taxon>
        <taxon>Mycobacterium</taxon>
        <taxon>Mycobacterium avium complex (MAC)</taxon>
    </lineage>
</organism>
<dbReference type="EMBL" id="CP015267">
    <property type="protein sequence ID" value="ASL15357.1"/>
    <property type="molecule type" value="Genomic_DNA"/>
</dbReference>
<dbReference type="Proteomes" id="UP000198286">
    <property type="component" value="Chromosome"/>
</dbReference>
<reference evidence="1 2" key="1">
    <citation type="journal article" date="2017" name="Lancet Infect. Dis.">
        <title>Global outbreak of severe Mycobacterium chimaera disease after cardiac surgery: a molecular epidemiological study.</title>
        <authorList>
            <person name="van Ingen J."/>
            <person name="Kohl T."/>
            <person name="Kranzer K."/>
            <person name="Hasse B."/>
            <person name="Keller P."/>
            <person name="Szafranska A."/>
            <person name="Hillemann D."/>
            <person name="Chand M."/>
            <person name="Schreiber P."/>
            <person name="Sommerstein R."/>
            <person name="Berger C."/>
            <person name="Genoni M."/>
            <person name="Ruegg C."/>
            <person name="Troillet N."/>
            <person name="Widmer A.F."/>
            <person name="Becker S.L."/>
            <person name="Herrmann M."/>
            <person name="Eckmanns T."/>
            <person name="Haller S."/>
            <person name="Hoeller C."/>
            <person name="Debast S.B."/>
            <person name="Wolfhagen M.J."/>
            <person name="Hopman J."/>
            <person name="Kluytmans J."/>
            <person name="Langelaar M."/>
            <person name="Notermans D.W."/>
            <person name="ten Oever J."/>
            <person name="van den Barselaar P."/>
            <person name="Vonk A.B.A."/>
            <person name="Vos M.C."/>
            <person name="Ahmed N."/>
            <person name="Brown T."/>
            <person name="Crook D."/>
            <person name="Lamagni T."/>
            <person name="Phin N."/>
            <person name="Smith E.G."/>
            <person name="Zambon M."/>
            <person name="Serr A."/>
            <person name="Goetting T."/>
            <person name="Ebner W."/>
            <person name="Thuermer A."/>
            <person name="Utpatel C."/>
            <person name="Sproer C."/>
            <person name="Bunk B."/>
            <person name="Nubel U."/>
            <person name="Bloemberg G."/>
            <person name="Bottger E."/>
            <person name="Niemann S."/>
            <person name="Wagner D."/>
            <person name="Sax H."/>
        </authorList>
    </citation>
    <scope>NUCLEOTIDE SEQUENCE [LARGE SCALE GENOMIC DNA]</scope>
    <source>
        <strain evidence="1 2">ZUERICH-2</strain>
    </source>
</reference>